<organism evidence="2 3">
    <name type="scientific">Streptomyces antimycoticus</name>
    <dbReference type="NCBI Taxonomy" id="68175"/>
    <lineage>
        <taxon>Bacteria</taxon>
        <taxon>Bacillati</taxon>
        <taxon>Actinomycetota</taxon>
        <taxon>Actinomycetes</taxon>
        <taxon>Kitasatosporales</taxon>
        <taxon>Streptomycetaceae</taxon>
        <taxon>Streptomyces</taxon>
        <taxon>Streptomyces violaceusniger group</taxon>
    </lineage>
</organism>
<gene>
    <name evidence="2" type="ORF">SANT12839_050270</name>
</gene>
<evidence type="ECO:0000256" key="1">
    <source>
        <dbReference type="SAM" id="MobiDB-lite"/>
    </source>
</evidence>
<sequence length="64" mass="6776">MRSAGMGVRRDEVASVRRFGAEVRARGDGATGEGHASGSVAAEDRFLFGDGQLGEPRQIEFHAS</sequence>
<accession>A0A4D4K5A2</accession>
<feature type="region of interest" description="Disordered" evidence="1">
    <location>
        <begin position="22"/>
        <end position="41"/>
    </location>
</feature>
<evidence type="ECO:0000313" key="3">
    <source>
        <dbReference type="Proteomes" id="UP000299290"/>
    </source>
</evidence>
<name>A0A4D4K5A2_9ACTN</name>
<dbReference type="AlphaFoldDB" id="A0A4D4K5A2"/>
<dbReference type="Proteomes" id="UP000299290">
    <property type="component" value="Unassembled WGS sequence"/>
</dbReference>
<comment type="caution">
    <text evidence="2">The sequence shown here is derived from an EMBL/GenBank/DDBJ whole genome shotgun (WGS) entry which is preliminary data.</text>
</comment>
<protein>
    <submittedName>
        <fullName evidence="2">Uncharacterized protein</fullName>
    </submittedName>
</protein>
<keyword evidence="3" id="KW-1185">Reference proteome</keyword>
<reference evidence="2 3" key="1">
    <citation type="journal article" date="2020" name="Int. J. Syst. Evol. Microbiol.">
        <title>Reclassification of Streptomyces castelarensis and Streptomyces sporoclivatus as later heterotypic synonyms of Streptomyces antimycoticus.</title>
        <authorList>
            <person name="Komaki H."/>
            <person name="Tamura T."/>
        </authorList>
    </citation>
    <scope>NUCLEOTIDE SEQUENCE [LARGE SCALE GENOMIC DNA]</scope>
    <source>
        <strain evidence="2 3">NBRC 12839</strain>
    </source>
</reference>
<evidence type="ECO:0000313" key="2">
    <source>
        <dbReference type="EMBL" id="GDY44145.1"/>
    </source>
</evidence>
<dbReference type="EMBL" id="BJHV01000001">
    <property type="protein sequence ID" value="GDY44145.1"/>
    <property type="molecule type" value="Genomic_DNA"/>
</dbReference>
<proteinExistence type="predicted"/>